<dbReference type="SMART" id="SM00382">
    <property type="entry name" value="AAA"/>
    <property type="match status" value="1"/>
</dbReference>
<keyword evidence="7" id="KW-0472">Membrane</keyword>
<dbReference type="Pfam" id="PF00005">
    <property type="entry name" value="ABC_tran"/>
    <property type="match status" value="1"/>
</dbReference>
<evidence type="ECO:0000313" key="10">
    <source>
        <dbReference type="Proteomes" id="UP000014400"/>
    </source>
</evidence>
<dbReference type="CDD" id="cd03255">
    <property type="entry name" value="ABC_MJ0796_LolCDE_FtsE"/>
    <property type="match status" value="1"/>
</dbReference>
<proteinExistence type="inferred from homology"/>
<dbReference type="InterPro" id="IPR017911">
    <property type="entry name" value="MacB-like_ATP-bd"/>
</dbReference>
<dbReference type="GO" id="GO:0016887">
    <property type="term" value="F:ATP hydrolysis activity"/>
    <property type="evidence" value="ECO:0007669"/>
    <property type="project" value="InterPro"/>
</dbReference>
<evidence type="ECO:0000259" key="8">
    <source>
        <dbReference type="PROSITE" id="PS50893"/>
    </source>
</evidence>
<evidence type="ECO:0000256" key="6">
    <source>
        <dbReference type="ARBA" id="ARBA00022967"/>
    </source>
</evidence>
<keyword evidence="2" id="KW-0813">Transport</keyword>
<reference evidence="9 10" key="1">
    <citation type="submission" date="2013-04" db="EMBL/GenBank/DDBJ databases">
        <title>The Genome Sequence of Sutterella wadsworthensis HGA0223.</title>
        <authorList>
            <consortium name="The Broad Institute Genomics Platform"/>
            <person name="Earl A."/>
            <person name="Ward D."/>
            <person name="Feldgarden M."/>
            <person name="Gevers D."/>
            <person name="Schmidt T.M."/>
            <person name="Dover J."/>
            <person name="Dai D."/>
            <person name="Walker B."/>
            <person name="Young S."/>
            <person name="Zeng Q."/>
            <person name="Gargeya S."/>
            <person name="Fitzgerald M."/>
            <person name="Haas B."/>
            <person name="Abouelleil A."/>
            <person name="Allen A.W."/>
            <person name="Alvarado L."/>
            <person name="Arachchi H.M."/>
            <person name="Berlin A.M."/>
            <person name="Chapman S.B."/>
            <person name="Gainer-Dewar J."/>
            <person name="Goldberg J."/>
            <person name="Griggs A."/>
            <person name="Gujja S."/>
            <person name="Hansen M."/>
            <person name="Howarth C."/>
            <person name="Imamovic A."/>
            <person name="Ireland A."/>
            <person name="Larimer J."/>
            <person name="McCowan C."/>
            <person name="Murphy C."/>
            <person name="Pearson M."/>
            <person name="Poon T.W."/>
            <person name="Priest M."/>
            <person name="Roberts A."/>
            <person name="Saif S."/>
            <person name="Shea T."/>
            <person name="Sisk P."/>
            <person name="Sykes S."/>
            <person name="Wortman J."/>
            <person name="Nusbaum C."/>
            <person name="Birren B."/>
        </authorList>
    </citation>
    <scope>NUCLEOTIDE SEQUENCE [LARGE SCALE GENOMIC DNA]</scope>
    <source>
        <strain evidence="9 10">HGA0223</strain>
    </source>
</reference>
<dbReference type="Gene3D" id="3.40.50.300">
    <property type="entry name" value="P-loop containing nucleotide triphosphate hydrolases"/>
    <property type="match status" value="1"/>
</dbReference>
<evidence type="ECO:0000256" key="7">
    <source>
        <dbReference type="ARBA" id="ARBA00023136"/>
    </source>
</evidence>
<evidence type="ECO:0000256" key="1">
    <source>
        <dbReference type="ARBA" id="ARBA00005417"/>
    </source>
</evidence>
<dbReference type="InterPro" id="IPR003439">
    <property type="entry name" value="ABC_transporter-like_ATP-bd"/>
</dbReference>
<dbReference type="PROSITE" id="PS50893">
    <property type="entry name" value="ABC_TRANSPORTER_2"/>
    <property type="match status" value="1"/>
</dbReference>
<evidence type="ECO:0000313" key="9">
    <source>
        <dbReference type="EMBL" id="EPD97991.1"/>
    </source>
</evidence>
<dbReference type="FunFam" id="3.40.50.300:FF:000230">
    <property type="entry name" value="Lipoprotein-releasing system ATP-binding protein LolD"/>
    <property type="match status" value="1"/>
</dbReference>
<evidence type="ECO:0000256" key="2">
    <source>
        <dbReference type="ARBA" id="ARBA00022448"/>
    </source>
</evidence>
<accession>S3BBZ1</accession>
<keyword evidence="9" id="KW-0449">Lipoprotein</keyword>
<keyword evidence="5 9" id="KW-0067">ATP-binding</keyword>
<evidence type="ECO:0000256" key="5">
    <source>
        <dbReference type="ARBA" id="ARBA00022840"/>
    </source>
</evidence>
<name>S3BBZ1_9BURK</name>
<dbReference type="HOGENOM" id="CLU_000604_1_22_4"/>
<dbReference type="InterPro" id="IPR003593">
    <property type="entry name" value="AAA+_ATPase"/>
</dbReference>
<keyword evidence="6" id="KW-1278">Translocase</keyword>
<gene>
    <name evidence="9" type="ORF">HMPREF1476_01936</name>
</gene>
<dbReference type="GO" id="GO:0089705">
    <property type="term" value="P:protein localization to outer membrane"/>
    <property type="evidence" value="ECO:0007669"/>
    <property type="project" value="UniProtKB-ARBA"/>
</dbReference>
<dbReference type="eggNOG" id="COG1136">
    <property type="taxonomic scope" value="Bacteria"/>
</dbReference>
<dbReference type="GO" id="GO:0044874">
    <property type="term" value="P:lipoprotein localization to outer membrane"/>
    <property type="evidence" value="ECO:0007669"/>
    <property type="project" value="UniProtKB-ARBA"/>
</dbReference>
<dbReference type="SUPFAM" id="SSF52540">
    <property type="entry name" value="P-loop containing nucleoside triphosphate hydrolases"/>
    <property type="match status" value="1"/>
</dbReference>
<dbReference type="GO" id="GO:0022857">
    <property type="term" value="F:transmembrane transporter activity"/>
    <property type="evidence" value="ECO:0007669"/>
    <property type="project" value="TreeGrafter"/>
</dbReference>
<dbReference type="RefSeq" id="WP_016475029.1">
    <property type="nucleotide sequence ID" value="NZ_KE150480.1"/>
</dbReference>
<comment type="similarity">
    <text evidence="1">Belongs to the ABC transporter superfamily.</text>
</comment>
<dbReference type="PANTHER" id="PTHR24220">
    <property type="entry name" value="IMPORT ATP-BINDING PROTEIN"/>
    <property type="match status" value="1"/>
</dbReference>
<dbReference type="InterPro" id="IPR015854">
    <property type="entry name" value="ABC_transpr_LolD-like"/>
</dbReference>
<keyword evidence="4" id="KW-0547">Nucleotide-binding</keyword>
<dbReference type="STRING" id="1203554.HMPREF1476_01936"/>
<dbReference type="Proteomes" id="UP000014400">
    <property type="component" value="Unassembled WGS sequence"/>
</dbReference>
<dbReference type="AlphaFoldDB" id="S3BBZ1"/>
<dbReference type="InterPro" id="IPR027417">
    <property type="entry name" value="P-loop_NTPase"/>
</dbReference>
<organism evidence="9 10">
    <name type="scientific">Sutterella wadsworthensis HGA0223</name>
    <dbReference type="NCBI Taxonomy" id="1203554"/>
    <lineage>
        <taxon>Bacteria</taxon>
        <taxon>Pseudomonadati</taxon>
        <taxon>Pseudomonadota</taxon>
        <taxon>Betaproteobacteria</taxon>
        <taxon>Burkholderiales</taxon>
        <taxon>Sutterellaceae</taxon>
        <taxon>Sutterella</taxon>
    </lineage>
</organism>
<dbReference type="GO" id="GO:0005886">
    <property type="term" value="C:plasma membrane"/>
    <property type="evidence" value="ECO:0007669"/>
    <property type="project" value="TreeGrafter"/>
</dbReference>
<comment type="caution">
    <text evidence="9">The sequence shown here is derived from an EMBL/GenBank/DDBJ whole genome shotgun (WGS) entry which is preliminary data.</text>
</comment>
<dbReference type="EMBL" id="ATCF01000028">
    <property type="protein sequence ID" value="EPD97991.1"/>
    <property type="molecule type" value="Genomic_DNA"/>
</dbReference>
<sequence>MNNAQNHPQRSVVLEASHVVKSYREGTSALPVLKDVNLRIHAGEAVAVLGASGSGKSTLLHVLGGLDGLDAGRVAIAGEDLAALKESELDRLRNRSLGFVYQFHHLLPEFSALENAAMPLFIRRLPKREALSRAQQALEAVGLGDRLEHLPSQLSGGERQRTAIARALVTQPACVLADEPTGNLDHETASQVFTSLLELAHTQGTAVVIVTHDRELARRCDRAVELKGGVIVDADRF</sequence>
<dbReference type="GO" id="GO:0005524">
    <property type="term" value="F:ATP binding"/>
    <property type="evidence" value="ECO:0007669"/>
    <property type="project" value="UniProtKB-KW"/>
</dbReference>
<evidence type="ECO:0000256" key="4">
    <source>
        <dbReference type="ARBA" id="ARBA00022741"/>
    </source>
</evidence>
<keyword evidence="3" id="KW-1003">Cell membrane</keyword>
<protein>
    <submittedName>
        <fullName evidence="9">Lipoprotein releasing system, ATP-binding protein</fullName>
    </submittedName>
</protein>
<feature type="domain" description="ABC transporter" evidence="8">
    <location>
        <begin position="14"/>
        <end position="237"/>
    </location>
</feature>
<keyword evidence="10" id="KW-1185">Reference proteome</keyword>
<dbReference type="PATRIC" id="fig|1203554.3.peg.2019"/>
<evidence type="ECO:0000256" key="3">
    <source>
        <dbReference type="ARBA" id="ARBA00022475"/>
    </source>
</evidence>
<dbReference type="PANTHER" id="PTHR24220:SF689">
    <property type="entry name" value="LIPOPROTEIN-RELEASING SYSTEM ATP-BINDING PROTEIN LOLD"/>
    <property type="match status" value="1"/>
</dbReference>